<dbReference type="InterPro" id="IPR025202">
    <property type="entry name" value="PLD-like_dom"/>
</dbReference>
<protein>
    <submittedName>
        <fullName evidence="2">Phospholipase D/transphosphatidylase</fullName>
    </submittedName>
</protein>
<dbReference type="AlphaFoldDB" id="T0YVT1"/>
<reference evidence="2" key="2">
    <citation type="journal article" date="2014" name="ISME J.">
        <title>Microbial stratification in low pH oxic and suboxic macroscopic growths along an acid mine drainage.</title>
        <authorList>
            <person name="Mendez-Garcia C."/>
            <person name="Mesa V."/>
            <person name="Sprenger R.R."/>
            <person name="Richter M."/>
            <person name="Diez M.S."/>
            <person name="Solano J."/>
            <person name="Bargiela R."/>
            <person name="Golyshina O.V."/>
            <person name="Manteca A."/>
            <person name="Ramos J.L."/>
            <person name="Gallego J.R."/>
            <person name="Llorente I."/>
            <person name="Martins Dos Santos V.A."/>
            <person name="Jensen O.N."/>
            <person name="Pelaez A.I."/>
            <person name="Sanchez J."/>
            <person name="Ferrer M."/>
        </authorList>
    </citation>
    <scope>NUCLEOTIDE SEQUENCE</scope>
</reference>
<proteinExistence type="predicted"/>
<dbReference type="GO" id="GO:0003824">
    <property type="term" value="F:catalytic activity"/>
    <property type="evidence" value="ECO:0007669"/>
    <property type="project" value="InterPro"/>
</dbReference>
<gene>
    <name evidence="2" type="ORF">B2A_11848</name>
</gene>
<dbReference type="SMART" id="SM00155">
    <property type="entry name" value="PLDc"/>
    <property type="match status" value="1"/>
</dbReference>
<dbReference type="SUPFAM" id="SSF56024">
    <property type="entry name" value="Phospholipase D/nuclease"/>
    <property type="match status" value="1"/>
</dbReference>
<dbReference type="InterPro" id="IPR001736">
    <property type="entry name" value="PLipase_D/transphosphatidylase"/>
</dbReference>
<feature type="non-terminal residue" evidence="2">
    <location>
        <position position="125"/>
    </location>
</feature>
<organism evidence="2">
    <name type="scientific">mine drainage metagenome</name>
    <dbReference type="NCBI Taxonomy" id="410659"/>
    <lineage>
        <taxon>unclassified sequences</taxon>
        <taxon>metagenomes</taxon>
        <taxon>ecological metagenomes</taxon>
    </lineage>
</organism>
<comment type="caution">
    <text evidence="2">The sequence shown here is derived from an EMBL/GenBank/DDBJ whole genome shotgun (WGS) entry which is preliminary data.</text>
</comment>
<dbReference type="Pfam" id="PF13091">
    <property type="entry name" value="PLDc_2"/>
    <property type="match status" value="1"/>
</dbReference>
<evidence type="ECO:0000313" key="2">
    <source>
        <dbReference type="EMBL" id="EQD37143.1"/>
    </source>
</evidence>
<dbReference type="GO" id="GO:0045335">
    <property type="term" value="C:phagocytic vesicle"/>
    <property type="evidence" value="ECO:0007669"/>
    <property type="project" value="TreeGrafter"/>
</dbReference>
<feature type="domain" description="PLD phosphodiesterase" evidence="1">
    <location>
        <begin position="5"/>
        <end position="32"/>
    </location>
</feature>
<dbReference type="GO" id="GO:0032588">
    <property type="term" value="C:trans-Golgi network membrane"/>
    <property type="evidence" value="ECO:0007669"/>
    <property type="project" value="TreeGrafter"/>
</dbReference>
<dbReference type="GO" id="GO:0002244">
    <property type="term" value="P:hematopoietic progenitor cell differentiation"/>
    <property type="evidence" value="ECO:0007669"/>
    <property type="project" value="TreeGrafter"/>
</dbReference>
<dbReference type="EMBL" id="AUZZ01008562">
    <property type="protein sequence ID" value="EQD37143.1"/>
    <property type="molecule type" value="Genomic_DNA"/>
</dbReference>
<dbReference type="GO" id="GO:0005783">
    <property type="term" value="C:endoplasmic reticulum"/>
    <property type="evidence" value="ECO:0007669"/>
    <property type="project" value="TreeGrafter"/>
</dbReference>
<sequence>MGKLAGGVLHAKDFIVDDRIVFVGSQNWGWRALTRIHEIGAVARNTRLAQTFAAVLDLHHRRQLVAARADTGVSAVAGLMPDIEVKYSAPRKTPQGFIPYARLEHCKPARRRRKRYRLFRARTGT</sequence>
<dbReference type="PANTHER" id="PTHR10185">
    <property type="entry name" value="PHOSPHOLIPASE D - RELATED"/>
    <property type="match status" value="1"/>
</dbReference>
<dbReference type="PANTHER" id="PTHR10185:SF8">
    <property type="entry name" value="5'-3' EXONUCLEASE PLD4"/>
    <property type="match status" value="1"/>
</dbReference>
<evidence type="ECO:0000259" key="1">
    <source>
        <dbReference type="PROSITE" id="PS50035"/>
    </source>
</evidence>
<dbReference type="InterPro" id="IPR050874">
    <property type="entry name" value="Diverse_PLD-related"/>
</dbReference>
<dbReference type="GO" id="GO:0006909">
    <property type="term" value="P:phagocytosis"/>
    <property type="evidence" value="ECO:0007669"/>
    <property type="project" value="TreeGrafter"/>
</dbReference>
<dbReference type="PROSITE" id="PS50035">
    <property type="entry name" value="PLD"/>
    <property type="match status" value="1"/>
</dbReference>
<accession>T0YVT1</accession>
<name>T0YVT1_9ZZZZ</name>
<dbReference type="Gene3D" id="3.30.870.10">
    <property type="entry name" value="Endonuclease Chain A"/>
    <property type="match status" value="1"/>
</dbReference>
<reference evidence="2" key="1">
    <citation type="submission" date="2013-08" db="EMBL/GenBank/DDBJ databases">
        <authorList>
            <person name="Mendez C."/>
            <person name="Richter M."/>
            <person name="Ferrer M."/>
            <person name="Sanchez J."/>
        </authorList>
    </citation>
    <scope>NUCLEOTIDE SEQUENCE</scope>
</reference>
<dbReference type="GO" id="GO:0005634">
    <property type="term" value="C:nucleus"/>
    <property type="evidence" value="ECO:0007669"/>
    <property type="project" value="TreeGrafter"/>
</dbReference>